<proteinExistence type="inferred from homology"/>
<dbReference type="EMBL" id="UYWX01004157">
    <property type="protein sequence ID" value="VDM24689.1"/>
    <property type="molecule type" value="Genomic_DNA"/>
</dbReference>
<keyword evidence="1" id="KW-0539">Nucleus</keyword>
<evidence type="ECO:0000313" key="3">
    <source>
        <dbReference type="EMBL" id="VDM24689.1"/>
    </source>
</evidence>
<keyword evidence="1" id="KW-0234">DNA repair</keyword>
<name>A0A0R3WUA2_HYDTA</name>
<comment type="subcellular location">
    <subcellularLocation>
        <location evidence="1">Nucleus</location>
    </subcellularLocation>
    <subcellularLocation>
        <location evidence="1">Chromosome</location>
    </subcellularLocation>
</comment>
<feature type="domain" description="FACT complex subunit SPT16 N-terminal lobe" evidence="2">
    <location>
        <begin position="5"/>
        <end position="162"/>
    </location>
</feature>
<accession>A0A0R3WUA2</accession>
<organism evidence="5">
    <name type="scientific">Hydatigena taeniaeformis</name>
    <name type="common">Feline tapeworm</name>
    <name type="synonym">Taenia taeniaeformis</name>
    <dbReference type="NCBI Taxonomy" id="6205"/>
    <lineage>
        <taxon>Eukaryota</taxon>
        <taxon>Metazoa</taxon>
        <taxon>Spiralia</taxon>
        <taxon>Lophotrochozoa</taxon>
        <taxon>Platyhelminthes</taxon>
        <taxon>Cestoda</taxon>
        <taxon>Eucestoda</taxon>
        <taxon>Cyclophyllidea</taxon>
        <taxon>Taeniidae</taxon>
        <taxon>Hydatigera</taxon>
    </lineage>
</organism>
<dbReference type="InterPro" id="IPR040258">
    <property type="entry name" value="Spt16"/>
</dbReference>
<dbReference type="WBParaSite" id="TTAC_0000434201-mRNA-1">
    <property type="protein sequence ID" value="TTAC_0000434201-mRNA-1"/>
    <property type="gene ID" value="TTAC_0000434201"/>
</dbReference>
<dbReference type="OrthoDB" id="10251642at2759"/>
<comment type="similarity">
    <text evidence="1">Belongs to the peptidase M24 family. SPT16 subfamily.</text>
</comment>
<protein>
    <recommendedName>
        <fullName evidence="1">FACT complex subunit</fullName>
    </recommendedName>
</protein>
<dbReference type="PANTHER" id="PTHR13980:SF15">
    <property type="entry name" value="FACT COMPLEX SUBUNIT SPT16"/>
    <property type="match status" value="1"/>
</dbReference>
<evidence type="ECO:0000256" key="1">
    <source>
        <dbReference type="RuleBase" id="RU367052"/>
    </source>
</evidence>
<dbReference type="SMART" id="SM01285">
    <property type="entry name" value="FACT-Spt16_Nlob"/>
    <property type="match status" value="1"/>
</dbReference>
<dbReference type="AlphaFoldDB" id="A0A0R3WUA2"/>
<comment type="function">
    <text evidence="1">Component of the FACT complex, a general chromatin factor that acts to reorganize nucleosomes. The FACT complex is involved in multiple processes that require DNA as a template such as mRNA elongation, DNA replication and DNA repair. During transcription elongation the FACT complex acts as a histone chaperone that both destabilizes and restores nucleosomal structure. It facilitates the passage of RNA polymerase II and transcription by promoting the dissociation of one histone H2A-H2B dimer from the nucleosome, then subsequently promotes the reestablishment of the nucleosome following the passage of RNA polymerase II.</text>
</comment>
<dbReference type="GO" id="GO:0035101">
    <property type="term" value="C:FACT complex"/>
    <property type="evidence" value="ECO:0007669"/>
    <property type="project" value="UniProtKB-UniRule"/>
</dbReference>
<dbReference type="Proteomes" id="UP000274429">
    <property type="component" value="Unassembled WGS sequence"/>
</dbReference>
<keyword evidence="4" id="KW-1185">Reference proteome</keyword>
<keyword evidence="1" id="KW-0158">Chromosome</keyword>
<dbReference type="GO" id="GO:0006260">
    <property type="term" value="P:DNA replication"/>
    <property type="evidence" value="ECO:0007669"/>
    <property type="project" value="UniProtKB-KW"/>
</dbReference>
<sequence>MTASLDLKLFNSRIKRFYEQWEVARAMLSLNFSPRKTSPPMSMLFSSLMTYFFGYELQETAMLFVKKGITILSSRKKVEFLKPLKTSGIENLNFTLLTRSQDDADKANIDILVKDFASSGRGEKLGIFSKEIERNSESEFSKSVASILKSKAKEVVDTSLVFSRFFAAKEEIEVQYLRKASEVTCIL</sequence>
<evidence type="ECO:0000313" key="5">
    <source>
        <dbReference type="WBParaSite" id="TTAC_0000434201-mRNA-1"/>
    </source>
</evidence>
<dbReference type="InterPro" id="IPR029148">
    <property type="entry name" value="FACT-SPT16_Nlobe"/>
</dbReference>
<keyword evidence="1" id="KW-0235">DNA replication</keyword>
<evidence type="ECO:0000259" key="2">
    <source>
        <dbReference type="SMART" id="SM01285"/>
    </source>
</evidence>
<evidence type="ECO:0000313" key="4">
    <source>
        <dbReference type="Proteomes" id="UP000274429"/>
    </source>
</evidence>
<dbReference type="Pfam" id="PF14826">
    <property type="entry name" value="FACT-Spt16_Nlob"/>
    <property type="match status" value="1"/>
</dbReference>
<dbReference type="Gene3D" id="3.40.350.10">
    <property type="entry name" value="Creatinase/prolidase N-terminal domain"/>
    <property type="match status" value="1"/>
</dbReference>
<dbReference type="GO" id="GO:0006281">
    <property type="term" value="P:DNA repair"/>
    <property type="evidence" value="ECO:0007669"/>
    <property type="project" value="UniProtKB-UniRule"/>
</dbReference>
<reference evidence="3 4" key="2">
    <citation type="submission" date="2018-11" db="EMBL/GenBank/DDBJ databases">
        <authorList>
            <consortium name="Pathogen Informatics"/>
        </authorList>
    </citation>
    <scope>NUCLEOTIDE SEQUENCE [LARGE SCALE GENOMIC DNA]</scope>
</reference>
<dbReference type="STRING" id="6205.A0A0R3WUA2"/>
<keyword evidence="1" id="KW-0804">Transcription</keyword>
<gene>
    <name evidence="3" type="ORF">TTAC_LOCUS4327</name>
</gene>
<keyword evidence="1" id="KW-0805">Transcription regulation</keyword>
<comment type="subunit">
    <text evidence="1">Component of the FACT complex.</text>
</comment>
<dbReference type="InterPro" id="IPR029149">
    <property type="entry name" value="Creatin/AminoP/Spt16_N"/>
</dbReference>
<keyword evidence="1" id="KW-0227">DNA damage</keyword>
<reference evidence="5" key="1">
    <citation type="submission" date="2017-02" db="UniProtKB">
        <authorList>
            <consortium name="WormBaseParasite"/>
        </authorList>
    </citation>
    <scope>IDENTIFICATION</scope>
</reference>
<dbReference type="GO" id="GO:0006368">
    <property type="term" value="P:transcription elongation by RNA polymerase II"/>
    <property type="evidence" value="ECO:0007669"/>
    <property type="project" value="TreeGrafter"/>
</dbReference>
<dbReference type="PANTHER" id="PTHR13980">
    <property type="entry name" value="CDC68 RELATED"/>
    <property type="match status" value="1"/>
</dbReference>
<dbReference type="GO" id="GO:0031491">
    <property type="term" value="F:nucleosome binding"/>
    <property type="evidence" value="ECO:0007669"/>
    <property type="project" value="TreeGrafter"/>
</dbReference>